<dbReference type="SUPFAM" id="SSF53448">
    <property type="entry name" value="Nucleotide-diphospho-sugar transferases"/>
    <property type="match status" value="1"/>
</dbReference>
<proteinExistence type="predicted"/>
<dbReference type="PANTHER" id="PTHR43685:SF3">
    <property type="entry name" value="SLR2126 PROTEIN"/>
    <property type="match status" value="1"/>
</dbReference>
<reference evidence="4 5" key="1">
    <citation type="submission" date="2023-07" db="EMBL/GenBank/DDBJ databases">
        <title>Genomic Encyclopedia of Type Strains, Phase IV (KMG-IV): sequencing the most valuable type-strain genomes for metagenomic binning, comparative biology and taxonomic classification.</title>
        <authorList>
            <person name="Goeker M."/>
        </authorList>
    </citation>
    <scope>NUCLEOTIDE SEQUENCE [LARGE SCALE GENOMIC DNA]</scope>
    <source>
        <strain evidence="4 5">DSM 17723</strain>
    </source>
</reference>
<sequence length="305" mass="35394">MLSIVIPTYNQRERLEETLGALAKQSCLRDTTVYVVNDGSTDGTRLFLEQLDYDWLKVIHQANRGRSAARNTGMQQARSKYVLFLDDDMVVLPRFIEHHLAAQQEQEGIYIGEILNISSDKVERFIAEKHAGADFATLANLQEEDLLVNLGRYFYEWSNKQAALSWVCMVAANVSFPISMFKQVNGFDERFKGWGVEDHELAFRFHQAGGKFRYLDEAKAFHLDHRKQINRPQLLENVLYFYKKSAFEREVKAYVDYVTGKISMSDLYRIVMKQEPTCTEQEIYFRPNAHLTKKESKEVVYATNS</sequence>
<dbReference type="InterPro" id="IPR027791">
    <property type="entry name" value="Galactosyl_T_C"/>
</dbReference>
<dbReference type="InterPro" id="IPR050834">
    <property type="entry name" value="Glycosyltransf_2"/>
</dbReference>
<dbReference type="PANTHER" id="PTHR43685">
    <property type="entry name" value="GLYCOSYLTRANSFERASE"/>
    <property type="match status" value="1"/>
</dbReference>
<dbReference type="Pfam" id="PF02709">
    <property type="entry name" value="Glyco_transf_7C"/>
    <property type="match status" value="1"/>
</dbReference>
<accession>A0ABT9Z2E5</accession>
<keyword evidence="1" id="KW-0808">Transferase</keyword>
<protein>
    <submittedName>
        <fullName evidence="4">Glycosyltransferase involved in cell wall biosynthesis</fullName>
    </submittedName>
</protein>
<evidence type="ECO:0000313" key="4">
    <source>
        <dbReference type="EMBL" id="MDQ0226422.1"/>
    </source>
</evidence>
<evidence type="ECO:0000313" key="5">
    <source>
        <dbReference type="Proteomes" id="UP001232245"/>
    </source>
</evidence>
<feature type="domain" description="Galactosyltransferase C-terminal" evidence="3">
    <location>
        <begin position="171"/>
        <end position="225"/>
    </location>
</feature>
<dbReference type="InterPro" id="IPR029044">
    <property type="entry name" value="Nucleotide-diphossugar_trans"/>
</dbReference>
<feature type="domain" description="Glycosyltransferase 2-like" evidence="2">
    <location>
        <begin position="3"/>
        <end position="130"/>
    </location>
</feature>
<gene>
    <name evidence="4" type="ORF">J2S02_002767</name>
</gene>
<evidence type="ECO:0000259" key="2">
    <source>
        <dbReference type="Pfam" id="PF00535"/>
    </source>
</evidence>
<name>A0ABT9Z2E5_9BACI</name>
<dbReference type="Pfam" id="PF00535">
    <property type="entry name" value="Glycos_transf_2"/>
    <property type="match status" value="1"/>
</dbReference>
<evidence type="ECO:0000259" key="3">
    <source>
        <dbReference type="Pfam" id="PF02709"/>
    </source>
</evidence>
<dbReference type="EMBL" id="JAUSTZ010000005">
    <property type="protein sequence ID" value="MDQ0226422.1"/>
    <property type="molecule type" value="Genomic_DNA"/>
</dbReference>
<keyword evidence="5" id="KW-1185">Reference proteome</keyword>
<evidence type="ECO:0000256" key="1">
    <source>
        <dbReference type="ARBA" id="ARBA00022679"/>
    </source>
</evidence>
<comment type="caution">
    <text evidence="4">The sequence shown here is derived from an EMBL/GenBank/DDBJ whole genome shotgun (WGS) entry which is preliminary data.</text>
</comment>
<organism evidence="4 5">
    <name type="scientific">Metabacillus niabensis</name>
    <dbReference type="NCBI Taxonomy" id="324854"/>
    <lineage>
        <taxon>Bacteria</taxon>
        <taxon>Bacillati</taxon>
        <taxon>Bacillota</taxon>
        <taxon>Bacilli</taxon>
        <taxon>Bacillales</taxon>
        <taxon>Bacillaceae</taxon>
        <taxon>Metabacillus</taxon>
    </lineage>
</organism>
<dbReference type="RefSeq" id="WP_170944344.1">
    <property type="nucleotide sequence ID" value="NZ_CADEPK010000033.1"/>
</dbReference>
<dbReference type="Proteomes" id="UP001232245">
    <property type="component" value="Unassembled WGS sequence"/>
</dbReference>
<dbReference type="InterPro" id="IPR001173">
    <property type="entry name" value="Glyco_trans_2-like"/>
</dbReference>
<dbReference type="Gene3D" id="3.90.550.10">
    <property type="entry name" value="Spore Coat Polysaccharide Biosynthesis Protein SpsA, Chain A"/>
    <property type="match status" value="1"/>
</dbReference>